<dbReference type="SUPFAM" id="SSF52172">
    <property type="entry name" value="CheY-like"/>
    <property type="match status" value="1"/>
</dbReference>
<evidence type="ECO:0000256" key="3">
    <source>
        <dbReference type="ARBA" id="ARBA00023163"/>
    </source>
</evidence>
<proteinExistence type="predicted"/>
<dbReference type="Gene3D" id="1.10.10.10">
    <property type="entry name" value="Winged helix-like DNA-binding domain superfamily/Winged helix DNA-binding domain"/>
    <property type="match status" value="1"/>
</dbReference>
<evidence type="ECO:0000256" key="1">
    <source>
        <dbReference type="ARBA" id="ARBA00023015"/>
    </source>
</evidence>
<dbReference type="SUPFAM" id="SSF46894">
    <property type="entry name" value="C-terminal effector domain of the bipartite response regulators"/>
    <property type="match status" value="1"/>
</dbReference>
<protein>
    <submittedName>
        <fullName evidence="6">Transcriptional regulator</fullName>
    </submittedName>
</protein>
<evidence type="ECO:0000313" key="9">
    <source>
        <dbReference type="Proteomes" id="UP000183039"/>
    </source>
</evidence>
<dbReference type="SMART" id="SM00862">
    <property type="entry name" value="Trans_reg_C"/>
    <property type="match status" value="1"/>
</dbReference>
<keyword evidence="8" id="KW-1185">Reference proteome</keyword>
<dbReference type="RefSeq" id="WP_071879081.1">
    <property type="nucleotide sequence ID" value="NZ_JXLC01000031.1"/>
</dbReference>
<dbReference type="CDD" id="cd00383">
    <property type="entry name" value="trans_reg_C"/>
    <property type="match status" value="1"/>
</dbReference>
<name>A0A0S3K6V4_9ENTE</name>
<reference evidence="6 8" key="2">
    <citation type="submission" date="2015-12" db="EMBL/GenBank/DDBJ databases">
        <authorList>
            <person name="Lauer A."/>
            <person name="Humrighouse B."/>
            <person name="Loparev V."/>
            <person name="Shewmaker P.L."/>
            <person name="Whitney A.M."/>
            <person name="McLaughlin R.W."/>
        </authorList>
    </citation>
    <scope>NUCLEOTIDE SEQUENCE [LARGE SCALE GENOMIC DNA]</scope>
    <source>
        <strain evidence="6 8">LMG 23085</strain>
    </source>
</reference>
<keyword evidence="3" id="KW-0804">Transcription</keyword>
<evidence type="ECO:0000313" key="7">
    <source>
        <dbReference type="EMBL" id="OJG86746.1"/>
    </source>
</evidence>
<sequence length="230" mass="26716">MYTIGYLIEKEQEVNAHLNFLTAKGWSLSEINIREQFVYQENFDAIIICEDNMSEACFWLMELKKNVNVPIYLLSAIDESRSNIVYLQLGAQACFSMKMEAEELYYTLTNLLSHYSNKSSPLSTKTSTSSKQKEIELIPRNLSVLIDGIIEVALTKKEYNALEMLYNSPGQTISYNELKEKLWNSEMNVEDKNYRVANIMFHLRNKIEISVTNPRFIKTVRSKGYMLDIK</sequence>
<reference evidence="7 9" key="1">
    <citation type="submission" date="2014-12" db="EMBL/GenBank/DDBJ databases">
        <title>Draft genome sequences of 29 type strains of Enterococci.</title>
        <authorList>
            <person name="Zhong Z."/>
            <person name="Sun Z."/>
            <person name="Liu W."/>
            <person name="Zhang W."/>
            <person name="Zhang H."/>
        </authorList>
    </citation>
    <scope>NUCLEOTIDE SEQUENCE [LARGE SCALE GENOMIC DNA]</scope>
    <source>
        <strain evidence="7 9">DSM 22801</strain>
    </source>
</reference>
<dbReference type="EMBL" id="CP013614">
    <property type="protein sequence ID" value="ALS00030.1"/>
    <property type="molecule type" value="Genomic_DNA"/>
</dbReference>
<evidence type="ECO:0000256" key="4">
    <source>
        <dbReference type="PROSITE-ProRule" id="PRU01091"/>
    </source>
</evidence>
<dbReference type="EMBL" id="JXLC01000031">
    <property type="protein sequence ID" value="OJG86746.1"/>
    <property type="molecule type" value="Genomic_DNA"/>
</dbReference>
<keyword evidence="2 4" id="KW-0238">DNA-binding</keyword>
<organism evidence="7 9">
    <name type="scientific">Enterococcus silesiacus</name>
    <dbReference type="NCBI Taxonomy" id="332949"/>
    <lineage>
        <taxon>Bacteria</taxon>
        <taxon>Bacillati</taxon>
        <taxon>Bacillota</taxon>
        <taxon>Bacilli</taxon>
        <taxon>Lactobacillales</taxon>
        <taxon>Enterococcaceae</taxon>
        <taxon>Enterococcus</taxon>
    </lineage>
</organism>
<dbReference type="InterPro" id="IPR011006">
    <property type="entry name" value="CheY-like_superfamily"/>
</dbReference>
<dbReference type="PROSITE" id="PS51755">
    <property type="entry name" value="OMPR_PHOB"/>
    <property type="match status" value="1"/>
</dbReference>
<dbReference type="AlphaFoldDB" id="A0A0S3K6V4"/>
<evidence type="ECO:0000313" key="6">
    <source>
        <dbReference type="EMBL" id="ALS00030.1"/>
    </source>
</evidence>
<gene>
    <name evidence="6" type="ORF">ATZ33_01115</name>
    <name evidence="7" type="ORF">RV15_GL002344</name>
</gene>
<keyword evidence="1" id="KW-0805">Transcription regulation</keyword>
<evidence type="ECO:0000313" key="8">
    <source>
        <dbReference type="Proteomes" id="UP000065511"/>
    </source>
</evidence>
<dbReference type="InterPro" id="IPR001867">
    <property type="entry name" value="OmpR/PhoB-type_DNA-bd"/>
</dbReference>
<dbReference type="InterPro" id="IPR016032">
    <property type="entry name" value="Sig_transdc_resp-reg_C-effctor"/>
</dbReference>
<dbReference type="KEGG" id="ess:ATZ33_01115"/>
<dbReference type="OrthoDB" id="9127546at2"/>
<dbReference type="GO" id="GO:0000160">
    <property type="term" value="P:phosphorelay signal transduction system"/>
    <property type="evidence" value="ECO:0007669"/>
    <property type="project" value="InterPro"/>
</dbReference>
<dbReference type="Proteomes" id="UP000183039">
    <property type="component" value="Unassembled WGS sequence"/>
</dbReference>
<accession>A0A0S3K6V4</accession>
<dbReference type="InterPro" id="IPR036388">
    <property type="entry name" value="WH-like_DNA-bd_sf"/>
</dbReference>
<feature type="domain" description="OmpR/PhoB-type" evidence="5">
    <location>
        <begin position="125"/>
        <end position="229"/>
    </location>
</feature>
<evidence type="ECO:0000259" key="5">
    <source>
        <dbReference type="PROSITE" id="PS51755"/>
    </source>
</evidence>
<dbReference type="Proteomes" id="UP000065511">
    <property type="component" value="Chromosome"/>
</dbReference>
<feature type="DNA-binding region" description="OmpR/PhoB-type" evidence="4">
    <location>
        <begin position="125"/>
        <end position="229"/>
    </location>
</feature>
<dbReference type="GO" id="GO:0006355">
    <property type="term" value="P:regulation of DNA-templated transcription"/>
    <property type="evidence" value="ECO:0007669"/>
    <property type="project" value="InterPro"/>
</dbReference>
<evidence type="ECO:0000256" key="2">
    <source>
        <dbReference type="ARBA" id="ARBA00023125"/>
    </source>
</evidence>
<dbReference type="Pfam" id="PF00486">
    <property type="entry name" value="Trans_reg_C"/>
    <property type="match status" value="1"/>
</dbReference>
<dbReference type="GO" id="GO:0003677">
    <property type="term" value="F:DNA binding"/>
    <property type="evidence" value="ECO:0007669"/>
    <property type="project" value="UniProtKB-UniRule"/>
</dbReference>